<feature type="binding site" evidence="6">
    <location>
        <position position="205"/>
    </location>
    <ligand>
        <name>AMP</name>
        <dbReference type="ChEBI" id="CHEBI:456215"/>
    </ligand>
</feature>
<dbReference type="PROSITE" id="PS51383">
    <property type="entry name" value="YJEF_C_3"/>
    <property type="match status" value="1"/>
</dbReference>
<keyword evidence="1 6" id="KW-0547">Nucleotide-binding</keyword>
<proteinExistence type="inferred from homology"/>
<feature type="domain" description="YjeF C-terminal" evidence="7">
    <location>
        <begin position="7"/>
        <end position="274"/>
    </location>
</feature>
<dbReference type="InterPro" id="IPR029056">
    <property type="entry name" value="Ribokinase-like"/>
</dbReference>
<comment type="catalytic activity">
    <reaction evidence="6">
        <text>(6S)-NADPHX + ADP = AMP + phosphate + NADPH + H(+)</text>
        <dbReference type="Rhea" id="RHEA:32235"/>
        <dbReference type="ChEBI" id="CHEBI:15378"/>
        <dbReference type="ChEBI" id="CHEBI:43474"/>
        <dbReference type="ChEBI" id="CHEBI:57783"/>
        <dbReference type="ChEBI" id="CHEBI:64076"/>
        <dbReference type="ChEBI" id="CHEBI:456215"/>
        <dbReference type="ChEBI" id="CHEBI:456216"/>
        <dbReference type="EC" id="4.2.1.136"/>
    </reaction>
</comment>
<comment type="catalytic activity">
    <reaction evidence="6">
        <text>(6S)-NADHX + ADP = AMP + phosphate + NADH + H(+)</text>
        <dbReference type="Rhea" id="RHEA:32223"/>
        <dbReference type="ChEBI" id="CHEBI:15378"/>
        <dbReference type="ChEBI" id="CHEBI:43474"/>
        <dbReference type="ChEBI" id="CHEBI:57945"/>
        <dbReference type="ChEBI" id="CHEBI:64074"/>
        <dbReference type="ChEBI" id="CHEBI:456215"/>
        <dbReference type="ChEBI" id="CHEBI:456216"/>
        <dbReference type="EC" id="4.2.1.136"/>
    </reaction>
</comment>
<comment type="similarity">
    <text evidence="6">Belongs to the NnrD/CARKD family.</text>
</comment>
<dbReference type="InterPro" id="IPR000631">
    <property type="entry name" value="CARKD"/>
</dbReference>
<evidence type="ECO:0000256" key="1">
    <source>
        <dbReference type="ARBA" id="ARBA00022741"/>
    </source>
</evidence>
<dbReference type="GO" id="GO:0110051">
    <property type="term" value="P:metabolite repair"/>
    <property type="evidence" value="ECO:0007669"/>
    <property type="project" value="TreeGrafter"/>
</dbReference>
<evidence type="ECO:0000256" key="6">
    <source>
        <dbReference type="HAMAP-Rule" id="MF_01965"/>
    </source>
</evidence>
<protein>
    <recommendedName>
        <fullName evidence="6">ADP-dependent (S)-NAD(P)H-hydrate dehydratase</fullName>
        <ecNumber evidence="6">4.2.1.136</ecNumber>
    </recommendedName>
    <alternativeName>
        <fullName evidence="6">ADP-dependent NAD(P)HX dehydratase</fullName>
    </alternativeName>
</protein>
<dbReference type="PANTHER" id="PTHR12592">
    <property type="entry name" value="ATP-DEPENDENT (S)-NAD(P)H-HYDRATE DEHYDRATASE FAMILY MEMBER"/>
    <property type="match status" value="1"/>
</dbReference>
<accession>A0A6H2EMH4</accession>
<keyword evidence="2 6" id="KW-0067">ATP-binding</keyword>
<feature type="binding site" evidence="6">
    <location>
        <position position="89"/>
    </location>
    <ligand>
        <name>(6S)-NADPHX</name>
        <dbReference type="ChEBI" id="CHEBI:64076"/>
    </ligand>
</feature>
<dbReference type="RefSeq" id="WP_168918198.1">
    <property type="nucleotide sequence ID" value="NZ_CP050804.1"/>
</dbReference>
<comment type="cofactor">
    <cofactor evidence="6">
        <name>Mg(2+)</name>
        <dbReference type="ChEBI" id="CHEBI:18420"/>
    </cofactor>
</comment>
<dbReference type="Gene3D" id="3.40.1190.20">
    <property type="match status" value="1"/>
</dbReference>
<dbReference type="CDD" id="cd01171">
    <property type="entry name" value="YXKO-related"/>
    <property type="match status" value="1"/>
</dbReference>
<feature type="binding site" evidence="6">
    <location>
        <position position="42"/>
    </location>
    <ligand>
        <name>(6S)-NADPHX</name>
        <dbReference type="ChEBI" id="CHEBI:64076"/>
    </ligand>
</feature>
<dbReference type="HAMAP" id="MF_01965">
    <property type="entry name" value="NADHX_dehydratase"/>
    <property type="match status" value="1"/>
</dbReference>
<feature type="binding site" evidence="6">
    <location>
        <position position="134"/>
    </location>
    <ligand>
        <name>(6S)-NADPHX</name>
        <dbReference type="ChEBI" id="CHEBI:64076"/>
    </ligand>
</feature>
<evidence type="ECO:0000313" key="8">
    <source>
        <dbReference type="EMBL" id="QJC22267.1"/>
    </source>
</evidence>
<dbReference type="GO" id="GO:0046496">
    <property type="term" value="P:nicotinamide nucleotide metabolic process"/>
    <property type="evidence" value="ECO:0007669"/>
    <property type="project" value="UniProtKB-UniRule"/>
</dbReference>
<dbReference type="Pfam" id="PF01256">
    <property type="entry name" value="Carb_kinase"/>
    <property type="match status" value="1"/>
</dbReference>
<evidence type="ECO:0000256" key="3">
    <source>
        <dbReference type="ARBA" id="ARBA00022857"/>
    </source>
</evidence>
<feature type="binding site" evidence="6">
    <location>
        <position position="206"/>
    </location>
    <ligand>
        <name>(6S)-NADPHX</name>
        <dbReference type="ChEBI" id="CHEBI:64076"/>
    </ligand>
</feature>
<comment type="function">
    <text evidence="6">Catalyzes the dehydration of the S-form of NAD(P)HX at the expense of ADP, which is converted to AMP. Together with NAD(P)HX epimerase, which catalyzes the epimerization of the S- and R-forms, the enzyme allows the repair of both epimers of NAD(P)HX, a damaged form of NAD(P)H that is a result of enzymatic or heat-dependent hydration.</text>
</comment>
<evidence type="ECO:0000256" key="4">
    <source>
        <dbReference type="ARBA" id="ARBA00023027"/>
    </source>
</evidence>
<keyword evidence="5 6" id="KW-0456">Lyase</keyword>
<comment type="subunit">
    <text evidence="6">Homotetramer.</text>
</comment>
<dbReference type="EMBL" id="CP050804">
    <property type="protein sequence ID" value="QJC22267.1"/>
    <property type="molecule type" value="Genomic_DNA"/>
</dbReference>
<comment type="caution">
    <text evidence="6">Lacks conserved residue(s) required for the propagation of feature annotation.</text>
</comment>
<dbReference type="KEGG" id="arca:HC352_06920"/>
<dbReference type="Proteomes" id="UP000502298">
    <property type="component" value="Chromosome"/>
</dbReference>
<dbReference type="PANTHER" id="PTHR12592:SF0">
    <property type="entry name" value="ATP-DEPENDENT (S)-NAD(P)H-HYDRATE DEHYDRATASE"/>
    <property type="match status" value="1"/>
</dbReference>
<dbReference type="EC" id="4.2.1.136" evidence="6"/>
<dbReference type="GO" id="GO:0052856">
    <property type="term" value="F:NAD(P)HX epimerase activity"/>
    <property type="evidence" value="ECO:0007669"/>
    <property type="project" value="TreeGrafter"/>
</dbReference>
<evidence type="ECO:0000313" key="9">
    <source>
        <dbReference type="Proteomes" id="UP000502298"/>
    </source>
</evidence>
<sequence length="277" mass="29054">MRTRSVTASDIRQWWPIPGLTDHKYTRGVLGVVTGSPTFPGAGVLGVGAALACGPGMVRYLGQSPLVMQRFPEVVCVAGQVQAWLVGSGLDPQQSDFSVVYQAIESGLPIVIDAGALGLTCDKQFSPTTVLTPHPGELTELLGRRGYSVNRGEVEAQLYRYTSLASQETGAVVVTTSAHDVVATPDGTIYQQTGATPWRATAGAGDVYAGILGALLAIWQADGQRKVDVGWLAACAAFLHARAANLAARADHGVGYPIKASNISDALGQTIWQVLNP</sequence>
<dbReference type="AlphaFoldDB" id="A0A6H2EMH4"/>
<name>A0A6H2EMH4_9ACTO</name>
<keyword evidence="4 6" id="KW-0520">NAD</keyword>
<reference evidence="8 9" key="1">
    <citation type="submission" date="2020-03" db="EMBL/GenBank/DDBJ databases">
        <title>Complete genome of Arcanobacterium buesumensis sp. nov. strain 2701.</title>
        <authorList>
            <person name="Borowiak M."/>
            <person name="Alssahen M."/>
            <person name="Laemmler C."/>
            <person name="Malorny B."/>
            <person name="Hassan A."/>
            <person name="Prenger-Berninghoff E."/>
            <person name="Ploetz M."/>
            <person name="Abdulmawjood A."/>
        </authorList>
    </citation>
    <scope>NUCLEOTIDE SEQUENCE [LARGE SCALE GENOMIC DNA]</scope>
    <source>
        <strain evidence="8 9">2701</strain>
    </source>
</reference>
<evidence type="ECO:0000256" key="2">
    <source>
        <dbReference type="ARBA" id="ARBA00022840"/>
    </source>
</evidence>
<evidence type="ECO:0000259" key="7">
    <source>
        <dbReference type="PROSITE" id="PS51383"/>
    </source>
</evidence>
<keyword evidence="3 6" id="KW-0521">NADP</keyword>
<dbReference type="GO" id="GO:0052855">
    <property type="term" value="F:ADP-dependent NAD(P)H-hydrate dehydratase activity"/>
    <property type="evidence" value="ECO:0007669"/>
    <property type="project" value="UniProtKB-UniRule"/>
</dbReference>
<organism evidence="8 9">
    <name type="scientific">Arcanobacterium buesumense</name>
    <dbReference type="NCBI Taxonomy" id="2722751"/>
    <lineage>
        <taxon>Bacteria</taxon>
        <taxon>Bacillati</taxon>
        <taxon>Actinomycetota</taxon>
        <taxon>Actinomycetes</taxon>
        <taxon>Actinomycetales</taxon>
        <taxon>Actinomycetaceae</taxon>
        <taxon>Arcanobacterium</taxon>
    </lineage>
</organism>
<evidence type="ECO:0000256" key="5">
    <source>
        <dbReference type="ARBA" id="ARBA00023239"/>
    </source>
</evidence>
<dbReference type="SUPFAM" id="SSF53613">
    <property type="entry name" value="Ribokinase-like"/>
    <property type="match status" value="1"/>
</dbReference>
<keyword evidence="9" id="KW-1185">Reference proteome</keyword>
<gene>
    <name evidence="6" type="primary">nnrD</name>
    <name evidence="8" type="ORF">HC352_06920</name>
</gene>
<dbReference type="GO" id="GO:0005524">
    <property type="term" value="F:ATP binding"/>
    <property type="evidence" value="ECO:0007669"/>
    <property type="project" value="UniProtKB-KW"/>
</dbReference>